<dbReference type="PaxDb" id="121845-A0A1S3DU06"/>
<feature type="compositionally biased region" description="Basic and acidic residues" evidence="1">
    <location>
        <begin position="23"/>
        <end position="33"/>
    </location>
</feature>
<dbReference type="RefSeq" id="XP_008487960.1">
    <property type="nucleotide sequence ID" value="XM_008489738.1"/>
</dbReference>
<proteinExistence type="predicted"/>
<gene>
    <name evidence="3" type="primary">LOC103524706</name>
</gene>
<organism evidence="2 3">
    <name type="scientific">Diaphorina citri</name>
    <name type="common">Asian citrus psyllid</name>
    <dbReference type="NCBI Taxonomy" id="121845"/>
    <lineage>
        <taxon>Eukaryota</taxon>
        <taxon>Metazoa</taxon>
        <taxon>Ecdysozoa</taxon>
        <taxon>Arthropoda</taxon>
        <taxon>Hexapoda</taxon>
        <taxon>Insecta</taxon>
        <taxon>Pterygota</taxon>
        <taxon>Neoptera</taxon>
        <taxon>Paraneoptera</taxon>
        <taxon>Hemiptera</taxon>
        <taxon>Sternorrhyncha</taxon>
        <taxon>Psylloidea</taxon>
        <taxon>Psyllidae</taxon>
        <taxon>Diaphorininae</taxon>
        <taxon>Diaphorina</taxon>
    </lineage>
</organism>
<feature type="region of interest" description="Disordered" evidence="1">
    <location>
        <begin position="1"/>
        <end position="109"/>
    </location>
</feature>
<reference evidence="3" key="1">
    <citation type="submission" date="2025-08" db="UniProtKB">
        <authorList>
            <consortium name="RefSeq"/>
        </authorList>
    </citation>
    <scope>IDENTIFICATION</scope>
</reference>
<keyword evidence="2" id="KW-1185">Reference proteome</keyword>
<feature type="region of interest" description="Disordered" evidence="1">
    <location>
        <begin position="131"/>
        <end position="171"/>
    </location>
</feature>
<feature type="compositionally biased region" description="Polar residues" evidence="1">
    <location>
        <begin position="131"/>
        <end position="141"/>
    </location>
</feature>
<dbReference type="AlphaFoldDB" id="A0A1S3DU06"/>
<dbReference type="GeneID" id="103524706"/>
<feature type="compositionally biased region" description="Low complexity" evidence="1">
    <location>
        <begin position="45"/>
        <end position="56"/>
    </location>
</feature>
<dbReference type="Proteomes" id="UP000079169">
    <property type="component" value="Unplaced"/>
</dbReference>
<evidence type="ECO:0000256" key="1">
    <source>
        <dbReference type="SAM" id="MobiDB-lite"/>
    </source>
</evidence>
<protein>
    <submittedName>
        <fullName evidence="3">DNA-directed RNA polymerase II subunit RPB1-like</fullName>
    </submittedName>
</protein>
<dbReference type="KEGG" id="dci:103524706"/>
<feature type="region of interest" description="Disordered" evidence="1">
    <location>
        <begin position="212"/>
        <end position="237"/>
    </location>
</feature>
<sequence length="417" mass="46483">MANNNNNYWKSFYDQPGGQTEEQMDKELLDQQKMDYLQQPQQPQNETEMNYMNNEYWRLLESPGGRRQRRPGAQAPPQAPARRRGVAGDEKSALKQSPSFHNENSESSHLKLSEYSQSPPLLIASPTNSVLNEQPRASPSVTLHYKPNNPKVGVLKPKGKSFTPVTEANRRSTEDEIINDTIIQYNNEGSPGYQVPNSPNYQLHSPTNYINQPSPGSLSANEYQYQPTSTSGSNSFQHIQRHSPNYEISPNYTQFSRYSPNYSDVQTSAVANSSSTFLSNYTKFLNTAELDGPTIPVNNMSPNFESQGVSNGPYPLAPSSCPSSSSNVLVTGEPMFSKKHDLISSDPYGMPPVMPPSTNMTQFNSPCTSAYSFTSPNESYPSFSTALRSPNGSNATKYKYDTIQFTLHFSIFVHVTK</sequence>
<accession>A0A1S3DU06</accession>
<evidence type="ECO:0000313" key="2">
    <source>
        <dbReference type="Proteomes" id="UP000079169"/>
    </source>
</evidence>
<evidence type="ECO:0000313" key="3">
    <source>
        <dbReference type="RefSeq" id="XP_008487960.1"/>
    </source>
</evidence>
<name>A0A1S3DU06_DIACI</name>